<dbReference type="STRING" id="1314782.A0A165RJM0"/>
<evidence type="ECO:0000259" key="1">
    <source>
        <dbReference type="Pfam" id="PF12937"/>
    </source>
</evidence>
<dbReference type="SUPFAM" id="SSF52047">
    <property type="entry name" value="RNI-like"/>
    <property type="match status" value="1"/>
</dbReference>
<accession>A0A165RJM0</accession>
<proteinExistence type="predicted"/>
<reference evidence="2 3" key="1">
    <citation type="journal article" date="2016" name="Mol. Biol. Evol.">
        <title>Comparative Genomics of Early-Diverging Mushroom-Forming Fungi Provides Insights into the Origins of Lignocellulose Decay Capabilities.</title>
        <authorList>
            <person name="Nagy L.G."/>
            <person name="Riley R."/>
            <person name="Tritt A."/>
            <person name="Adam C."/>
            <person name="Daum C."/>
            <person name="Floudas D."/>
            <person name="Sun H."/>
            <person name="Yadav J.S."/>
            <person name="Pangilinan J."/>
            <person name="Larsson K.H."/>
            <person name="Matsuura K."/>
            <person name="Barry K."/>
            <person name="Labutti K."/>
            <person name="Kuo R."/>
            <person name="Ohm R.A."/>
            <person name="Bhattacharya S.S."/>
            <person name="Shirouzu T."/>
            <person name="Yoshinaga Y."/>
            <person name="Martin F.M."/>
            <person name="Grigoriev I.V."/>
            <person name="Hibbett D.S."/>
        </authorList>
    </citation>
    <scope>NUCLEOTIDE SEQUENCE [LARGE SCALE GENOMIC DNA]</scope>
    <source>
        <strain evidence="2 3">HHB14362 ss-1</strain>
    </source>
</reference>
<sequence length="571" mass="65378">MDKGALLTETEVSPFYKDAVVIEARNDIEKKISKHYTEIIGLKRNLNTLLPIARLPPELLAEIFLAYMSTNENSTFYPFSRYKYHRRFYIAQVCQHWRQVALEDPRLWANIDLSAGPRCVKEMLLRSKKAHLTISGNASSYRDSSESFELILAELSRVRCMDLIATRSFLQEFHTTGPRNVPCLRALKLSRSYQDPDDFMQPLPFISSLPLSNLEDLSVANYPLDSFRMSALPTLTSFSWTESDVEWTVSFLLALLRNMPLLRTLILSGSPLRSEDNTKEPIVNLPQLNYLSINCPSAPCAAILAHLSFPARATTAIFVDASTQLPTRRLITTLERIAAAMREMLESEPIRTFVVEVSTSAGSRVELKGWTTVLPRDGCRQELEPKFRLVVSTTYALEMMMEVVARKLPLSSVDYLQLDGVSKFRAWKRTFREMGDLTQLHVCGTAADGLPAALHFHSQKRKKAKKAKCADTDPFESDDDFDPQFRLFPRLEYIRLEAVQFSKVYEAPEDEAFIEQFERALKSRKYRRRKFQHVDILQAINFAEDEHIRLKDVVQECTWDGSVEIDPGHED</sequence>
<name>A0A165RJM0_9AGAM</name>
<dbReference type="InParanoid" id="A0A165RJM0"/>
<dbReference type="Proteomes" id="UP000076761">
    <property type="component" value="Unassembled WGS sequence"/>
</dbReference>
<dbReference type="Gene3D" id="1.20.1280.50">
    <property type="match status" value="1"/>
</dbReference>
<protein>
    <recommendedName>
        <fullName evidence="1">F-box domain-containing protein</fullName>
    </recommendedName>
</protein>
<dbReference type="EMBL" id="KV425581">
    <property type="protein sequence ID" value="KZT23906.1"/>
    <property type="molecule type" value="Genomic_DNA"/>
</dbReference>
<dbReference type="Pfam" id="PF12937">
    <property type="entry name" value="F-box-like"/>
    <property type="match status" value="1"/>
</dbReference>
<evidence type="ECO:0000313" key="2">
    <source>
        <dbReference type="EMBL" id="KZT23906.1"/>
    </source>
</evidence>
<dbReference type="InterPro" id="IPR032675">
    <property type="entry name" value="LRR_dom_sf"/>
</dbReference>
<organism evidence="2 3">
    <name type="scientific">Neolentinus lepideus HHB14362 ss-1</name>
    <dbReference type="NCBI Taxonomy" id="1314782"/>
    <lineage>
        <taxon>Eukaryota</taxon>
        <taxon>Fungi</taxon>
        <taxon>Dikarya</taxon>
        <taxon>Basidiomycota</taxon>
        <taxon>Agaricomycotina</taxon>
        <taxon>Agaricomycetes</taxon>
        <taxon>Gloeophyllales</taxon>
        <taxon>Gloeophyllaceae</taxon>
        <taxon>Neolentinus</taxon>
    </lineage>
</organism>
<dbReference type="SUPFAM" id="SSF81383">
    <property type="entry name" value="F-box domain"/>
    <property type="match status" value="1"/>
</dbReference>
<gene>
    <name evidence="2" type="ORF">NEOLEDRAFT_1242855</name>
</gene>
<dbReference type="Gene3D" id="3.80.10.10">
    <property type="entry name" value="Ribonuclease Inhibitor"/>
    <property type="match status" value="1"/>
</dbReference>
<evidence type="ECO:0000313" key="3">
    <source>
        <dbReference type="Proteomes" id="UP000076761"/>
    </source>
</evidence>
<dbReference type="AlphaFoldDB" id="A0A165RJM0"/>
<dbReference type="OrthoDB" id="3181669at2759"/>
<feature type="domain" description="F-box" evidence="1">
    <location>
        <begin position="52"/>
        <end position="113"/>
    </location>
</feature>
<keyword evidence="3" id="KW-1185">Reference proteome</keyword>
<dbReference type="InterPro" id="IPR036047">
    <property type="entry name" value="F-box-like_dom_sf"/>
</dbReference>
<dbReference type="InterPro" id="IPR001810">
    <property type="entry name" value="F-box_dom"/>
</dbReference>